<keyword evidence="9" id="KW-1185">Reference proteome</keyword>
<dbReference type="InterPro" id="IPR006710">
    <property type="entry name" value="Glyco_hydro_43"/>
</dbReference>
<dbReference type="RefSeq" id="WP_034632930.1">
    <property type="nucleotide sequence ID" value="NZ_AXNT01000117.1"/>
</dbReference>
<dbReference type="Gene3D" id="2.60.120.200">
    <property type="match status" value="1"/>
</dbReference>
<reference evidence="8 9" key="1">
    <citation type="submission" date="2013-10" db="EMBL/GenBank/DDBJ databases">
        <authorList>
            <person name="Wang G."/>
            <person name="Zhuang W."/>
        </authorList>
    </citation>
    <scope>NUCLEOTIDE SEQUENCE [LARGE SCALE GENOMIC DNA]</scope>
    <source>
        <strain evidence="8 9">DSM 20118</strain>
    </source>
</reference>
<organism evidence="8 9">
    <name type="scientific">Cellulomonas cellasea DSM 20118</name>
    <dbReference type="NCBI Taxonomy" id="1408250"/>
    <lineage>
        <taxon>Bacteria</taxon>
        <taxon>Bacillati</taxon>
        <taxon>Actinomycetota</taxon>
        <taxon>Actinomycetes</taxon>
        <taxon>Micrococcales</taxon>
        <taxon>Cellulomonadaceae</taxon>
        <taxon>Cellulomonas</taxon>
    </lineage>
</organism>
<sequence>MGTVRNPILPGCYPDPSICRVGDDFYLVTSTFEYFPGLPVHRSRDLVGWEQIGHALDRPGQLDLAGVRSSHGLFAPTLRHHDGTFWLICTLVGQREGAPGGNFYVTATDPAGPWSDPVWIDEEGIDPSFLFDDDGRVWVHGTRQPPEPRWHDQTEVWVRELDPATGRLVGEEHVIWHGALENAVWAEAPHLYAVDGRYYLLAAEAGTEFHHAESVARADTVTGPYEGYRGNPVLTHRHLGRGADVVGVGHADLVQAADGSWWAVALGMRPYGGYHYNLGRETFLLPVAWEDGWPVFAPGEGRVPAVVDVPFAGEPRPGVTQGATSGLVRPDDVRWTSLRGPAQDFATPDGDGWRLALDPTTLAEPGTPAFLGLRQQHTDVDLRVRLTAPLAEGSGEEAGLVVRQSEDDHVRLHVTAPTAGGRTRDVVAVHRRGGVDHERGRVTLAAGPDEPLVLTISARGQDYALTAATAATAATAGADGDGDGEVVAVVDGRELDTVATGGFVGLWLGVYGTSNGRPTSTSVTVHTVEYLLP</sequence>
<protein>
    <recommendedName>
        <fullName evidence="7">Beta-xylosidase C-terminal Concanavalin A-like domain-containing protein</fullName>
    </recommendedName>
</protein>
<dbReference type="CDD" id="cd18617">
    <property type="entry name" value="GH43_XynB-like"/>
    <property type="match status" value="1"/>
</dbReference>
<keyword evidence="2 6" id="KW-0378">Hydrolase</keyword>
<dbReference type="Pfam" id="PF17851">
    <property type="entry name" value="GH43_C2"/>
    <property type="match status" value="1"/>
</dbReference>
<dbReference type="OrthoDB" id="9801455at2"/>
<dbReference type="GO" id="GO:0005975">
    <property type="term" value="P:carbohydrate metabolic process"/>
    <property type="evidence" value="ECO:0007669"/>
    <property type="project" value="InterPro"/>
</dbReference>
<dbReference type="Pfam" id="PF04616">
    <property type="entry name" value="Glyco_hydro_43"/>
    <property type="match status" value="1"/>
</dbReference>
<evidence type="ECO:0000256" key="2">
    <source>
        <dbReference type="ARBA" id="ARBA00022801"/>
    </source>
</evidence>
<evidence type="ECO:0000256" key="4">
    <source>
        <dbReference type="PIRSR" id="PIRSR606710-1"/>
    </source>
</evidence>
<evidence type="ECO:0000256" key="6">
    <source>
        <dbReference type="RuleBase" id="RU361187"/>
    </source>
</evidence>
<name>A0A0A0B651_9CELL</name>
<feature type="active site" description="Proton acceptor" evidence="4">
    <location>
        <position position="15"/>
    </location>
</feature>
<evidence type="ECO:0000256" key="1">
    <source>
        <dbReference type="ARBA" id="ARBA00009865"/>
    </source>
</evidence>
<dbReference type="InterPro" id="IPR041542">
    <property type="entry name" value="GH43_C2"/>
</dbReference>
<feature type="domain" description="Beta-xylosidase C-terminal Concanavalin A-like" evidence="7">
    <location>
        <begin position="333"/>
        <end position="530"/>
    </location>
</feature>
<comment type="similarity">
    <text evidence="1 6">Belongs to the glycosyl hydrolase 43 family.</text>
</comment>
<keyword evidence="3 6" id="KW-0326">Glycosidase</keyword>
<dbReference type="Proteomes" id="UP000029833">
    <property type="component" value="Unassembled WGS sequence"/>
</dbReference>
<dbReference type="GO" id="GO:0004553">
    <property type="term" value="F:hydrolase activity, hydrolyzing O-glycosyl compounds"/>
    <property type="evidence" value="ECO:0007669"/>
    <property type="project" value="InterPro"/>
</dbReference>
<dbReference type="SUPFAM" id="SSF49899">
    <property type="entry name" value="Concanavalin A-like lectins/glucanases"/>
    <property type="match status" value="1"/>
</dbReference>
<dbReference type="AlphaFoldDB" id="A0A0A0B651"/>
<dbReference type="STRING" id="1408250.Q760_02630"/>
<dbReference type="PANTHER" id="PTHR42812">
    <property type="entry name" value="BETA-XYLOSIDASE"/>
    <property type="match status" value="1"/>
</dbReference>
<evidence type="ECO:0000259" key="7">
    <source>
        <dbReference type="Pfam" id="PF17851"/>
    </source>
</evidence>
<proteinExistence type="inferred from homology"/>
<comment type="caution">
    <text evidence="8">The sequence shown here is derived from an EMBL/GenBank/DDBJ whole genome shotgun (WGS) entry which is preliminary data.</text>
</comment>
<gene>
    <name evidence="8" type="ORF">Q760_02630</name>
</gene>
<dbReference type="EMBL" id="AXNT01000117">
    <property type="protein sequence ID" value="KGM01284.1"/>
    <property type="molecule type" value="Genomic_DNA"/>
</dbReference>
<dbReference type="InterPro" id="IPR051795">
    <property type="entry name" value="Glycosyl_Hydrlase_43"/>
</dbReference>
<evidence type="ECO:0000313" key="8">
    <source>
        <dbReference type="EMBL" id="KGM01284.1"/>
    </source>
</evidence>
<evidence type="ECO:0000256" key="5">
    <source>
        <dbReference type="PIRSR" id="PIRSR606710-2"/>
    </source>
</evidence>
<evidence type="ECO:0000313" key="9">
    <source>
        <dbReference type="Proteomes" id="UP000029833"/>
    </source>
</evidence>
<dbReference type="PANTHER" id="PTHR42812:SF12">
    <property type="entry name" value="BETA-XYLOSIDASE-RELATED"/>
    <property type="match status" value="1"/>
</dbReference>
<accession>A0A0A0B651</accession>
<dbReference type="InterPro" id="IPR013320">
    <property type="entry name" value="ConA-like_dom_sf"/>
</dbReference>
<dbReference type="Gene3D" id="2.115.10.20">
    <property type="entry name" value="Glycosyl hydrolase domain, family 43"/>
    <property type="match status" value="1"/>
</dbReference>
<feature type="site" description="Important for catalytic activity, responsible for pKa modulation of the active site Glu and correct orientation of both the proton donor and substrate" evidence="5">
    <location>
        <position position="126"/>
    </location>
</feature>
<evidence type="ECO:0000256" key="3">
    <source>
        <dbReference type="ARBA" id="ARBA00023295"/>
    </source>
</evidence>
<dbReference type="InterPro" id="IPR023296">
    <property type="entry name" value="Glyco_hydro_beta-prop_sf"/>
</dbReference>
<dbReference type="SUPFAM" id="SSF75005">
    <property type="entry name" value="Arabinanase/levansucrase/invertase"/>
    <property type="match status" value="1"/>
</dbReference>
<feature type="active site" description="Proton donor" evidence="4">
    <location>
        <position position="187"/>
    </location>
</feature>